<reference evidence="6 7" key="1">
    <citation type="submission" date="2024-02" db="EMBL/GenBank/DDBJ databases">
        <title>High-quality chromosome-scale genome assembly of Pensacola bahiagrass (Paspalum notatum Flugge var. saurae).</title>
        <authorList>
            <person name="Vega J.M."/>
            <person name="Podio M."/>
            <person name="Orjuela J."/>
            <person name="Siena L.A."/>
            <person name="Pessino S.C."/>
            <person name="Combes M.C."/>
            <person name="Mariac C."/>
            <person name="Albertini E."/>
            <person name="Pupilli F."/>
            <person name="Ortiz J.P.A."/>
            <person name="Leblanc O."/>
        </authorList>
    </citation>
    <scope>NUCLEOTIDE SEQUENCE [LARGE SCALE GENOMIC DNA]</scope>
    <source>
        <strain evidence="6">R1</strain>
        <tissue evidence="6">Leaf</tissue>
    </source>
</reference>
<accession>A0AAQ3UF84</accession>
<comment type="subcellular location">
    <subcellularLocation>
        <location evidence="1">Endoplasmic reticulum membrane</location>
        <topology evidence="1">Single-pass type II membrane protein</topology>
    </subcellularLocation>
</comment>
<dbReference type="InterPro" id="IPR001733">
    <property type="entry name" value="Peptidase_S26B"/>
</dbReference>
<evidence type="ECO:0000313" key="6">
    <source>
        <dbReference type="EMBL" id="WVZ88539.1"/>
    </source>
</evidence>
<sequence length="83" mass="8950">MGFVGDTVESVVRLVPQTISIGMVVTSAFIIWKGLMAATGSESPVVVLLSGSMEPDFKRVCYLLLHKLPLYTCFVGQDELASV</sequence>
<dbReference type="EMBL" id="CP144752">
    <property type="protein sequence ID" value="WVZ88541.1"/>
    <property type="molecule type" value="Genomic_DNA"/>
</dbReference>
<organism evidence="6 7">
    <name type="scientific">Paspalum notatum var. saurae</name>
    <dbReference type="NCBI Taxonomy" id="547442"/>
    <lineage>
        <taxon>Eukaryota</taxon>
        <taxon>Viridiplantae</taxon>
        <taxon>Streptophyta</taxon>
        <taxon>Embryophyta</taxon>
        <taxon>Tracheophyta</taxon>
        <taxon>Spermatophyta</taxon>
        <taxon>Magnoliopsida</taxon>
        <taxon>Liliopsida</taxon>
        <taxon>Poales</taxon>
        <taxon>Poaceae</taxon>
        <taxon>PACMAD clade</taxon>
        <taxon>Panicoideae</taxon>
        <taxon>Andropogonodae</taxon>
        <taxon>Paspaleae</taxon>
        <taxon>Paspalinae</taxon>
        <taxon>Paspalum</taxon>
    </lineage>
</organism>
<dbReference type="GO" id="GO:0006465">
    <property type="term" value="P:signal peptide processing"/>
    <property type="evidence" value="ECO:0007669"/>
    <property type="project" value="InterPro"/>
</dbReference>
<keyword evidence="5" id="KW-0812">Transmembrane</keyword>
<dbReference type="PANTHER" id="PTHR10806:SF6">
    <property type="entry name" value="SIGNAL PEPTIDASE COMPLEX CATALYTIC SUBUNIT SEC11"/>
    <property type="match status" value="1"/>
</dbReference>
<keyword evidence="7" id="KW-1185">Reference proteome</keyword>
<feature type="transmembrane region" description="Helical" evidence="5">
    <location>
        <begin position="14"/>
        <end position="32"/>
    </location>
</feature>
<keyword evidence="5" id="KW-1133">Transmembrane helix</keyword>
<dbReference type="EMBL" id="CP144752">
    <property type="protein sequence ID" value="WVZ88539.1"/>
    <property type="molecule type" value="Genomic_DNA"/>
</dbReference>
<dbReference type="GO" id="GO:0005787">
    <property type="term" value="C:signal peptidase complex"/>
    <property type="evidence" value="ECO:0007669"/>
    <property type="project" value="TreeGrafter"/>
</dbReference>
<evidence type="ECO:0000256" key="5">
    <source>
        <dbReference type="SAM" id="Phobius"/>
    </source>
</evidence>
<evidence type="ECO:0000256" key="3">
    <source>
        <dbReference type="ARBA" id="ARBA00021755"/>
    </source>
</evidence>
<comment type="function">
    <text evidence="4">Catalytic component of the signal peptidase complex (SPC) which catalyzes the cleavage of N-terminal signal sequences from nascent proteins as they are translocated into the lumen of the endoplasmic reticulum. Specifically cleaves N-terminal signal peptides that contain a hydrophobic alpha-helix (h-region) shorter than 18-20 amino acids.</text>
</comment>
<dbReference type="PANTHER" id="PTHR10806">
    <property type="entry name" value="SIGNAL PEPTIDASE COMPLEX CATALYTIC SUBUNIT SEC11"/>
    <property type="match status" value="1"/>
</dbReference>
<evidence type="ECO:0000256" key="4">
    <source>
        <dbReference type="ARBA" id="ARBA00045533"/>
    </source>
</evidence>
<dbReference type="GO" id="GO:0008233">
    <property type="term" value="F:peptidase activity"/>
    <property type="evidence" value="ECO:0007669"/>
    <property type="project" value="InterPro"/>
</dbReference>
<protein>
    <recommendedName>
        <fullName evidence="2">Signal peptidase complex catalytic subunit SEC11</fullName>
    </recommendedName>
    <alternativeName>
        <fullName evidence="3">Signal peptidase complex catalytic subunit sec11</fullName>
    </alternativeName>
</protein>
<dbReference type="AlphaFoldDB" id="A0AAQ3UF84"/>
<proteinExistence type="predicted"/>
<dbReference type="Proteomes" id="UP001341281">
    <property type="component" value="Chromosome 08"/>
</dbReference>
<name>A0AAQ3UF84_PASNO</name>
<evidence type="ECO:0000313" key="7">
    <source>
        <dbReference type="Proteomes" id="UP001341281"/>
    </source>
</evidence>
<evidence type="ECO:0000256" key="2">
    <source>
        <dbReference type="ARBA" id="ARBA00019685"/>
    </source>
</evidence>
<evidence type="ECO:0000256" key="1">
    <source>
        <dbReference type="ARBA" id="ARBA00004648"/>
    </source>
</evidence>
<keyword evidence="5" id="KW-0472">Membrane</keyword>
<gene>
    <name evidence="6" type="ORF">U9M48_035054</name>
</gene>